<evidence type="ECO:0000313" key="3">
    <source>
        <dbReference type="Proteomes" id="UP000321192"/>
    </source>
</evidence>
<organism evidence="2 3">
    <name type="scientific">Thauera aminoaromatica</name>
    <dbReference type="NCBI Taxonomy" id="164330"/>
    <lineage>
        <taxon>Bacteria</taxon>
        <taxon>Pseudomonadati</taxon>
        <taxon>Pseudomonadota</taxon>
        <taxon>Betaproteobacteria</taxon>
        <taxon>Rhodocyclales</taxon>
        <taxon>Zoogloeaceae</taxon>
        <taxon>Thauera</taxon>
    </lineage>
</organism>
<dbReference type="EMBL" id="SSFD01000238">
    <property type="protein sequence ID" value="TXH82584.1"/>
    <property type="molecule type" value="Genomic_DNA"/>
</dbReference>
<dbReference type="Proteomes" id="UP000321192">
    <property type="component" value="Unassembled WGS sequence"/>
</dbReference>
<proteinExistence type="predicted"/>
<name>A0A5C7SFG8_THASP</name>
<keyword evidence="1" id="KW-0472">Membrane</keyword>
<evidence type="ECO:0000256" key="1">
    <source>
        <dbReference type="SAM" id="Phobius"/>
    </source>
</evidence>
<comment type="caution">
    <text evidence="2">The sequence shown here is derived from an EMBL/GenBank/DDBJ whole genome shotgun (WGS) entry which is preliminary data.</text>
</comment>
<keyword evidence="1" id="KW-1133">Transmembrane helix</keyword>
<reference evidence="2 3" key="1">
    <citation type="submission" date="2018-09" db="EMBL/GenBank/DDBJ databases">
        <title>Metagenome Assembled Genomes from an Advanced Water Purification Facility.</title>
        <authorList>
            <person name="Stamps B.W."/>
            <person name="Spear J.R."/>
        </authorList>
    </citation>
    <scope>NUCLEOTIDE SEQUENCE [LARGE SCALE GENOMIC DNA]</scope>
    <source>
        <strain evidence="2">Bin_27_1</strain>
    </source>
</reference>
<feature type="transmembrane region" description="Helical" evidence="1">
    <location>
        <begin position="58"/>
        <end position="76"/>
    </location>
</feature>
<accession>A0A5C7SFG8</accession>
<feature type="transmembrane region" description="Helical" evidence="1">
    <location>
        <begin position="88"/>
        <end position="109"/>
    </location>
</feature>
<evidence type="ECO:0000313" key="2">
    <source>
        <dbReference type="EMBL" id="TXH82584.1"/>
    </source>
</evidence>
<sequence>MLNKTSTTAPPATPPASGNRGTSLLIWTFTIFNFLRILAYLPTIEAILVTGESDQHSLVTWLIFFGANVTMCCWLYEEAGRRFNQAGLTNCGNAVMCGVICLLIVWTRLPFQL</sequence>
<dbReference type="RefSeq" id="WP_276659877.1">
    <property type="nucleotide sequence ID" value="NZ_SSFD01000238.1"/>
</dbReference>
<feature type="transmembrane region" description="Helical" evidence="1">
    <location>
        <begin position="21"/>
        <end position="38"/>
    </location>
</feature>
<keyword evidence="1" id="KW-0812">Transmembrane</keyword>
<gene>
    <name evidence="2" type="ORF">E6Q80_15210</name>
</gene>
<dbReference type="AlphaFoldDB" id="A0A5C7SFG8"/>
<protein>
    <submittedName>
        <fullName evidence="2">Uncharacterized protein</fullName>
    </submittedName>
</protein>